<name>A0A8J3IGR8_9CHLR</name>
<dbReference type="EMBL" id="BNJK01000001">
    <property type="protein sequence ID" value="GHO91212.1"/>
    <property type="molecule type" value="Genomic_DNA"/>
</dbReference>
<evidence type="ECO:0000313" key="2">
    <source>
        <dbReference type="Proteomes" id="UP000597444"/>
    </source>
</evidence>
<evidence type="ECO:0000313" key="1">
    <source>
        <dbReference type="EMBL" id="GHO91212.1"/>
    </source>
</evidence>
<organism evidence="1 2">
    <name type="scientific">Reticulibacter mediterranei</name>
    <dbReference type="NCBI Taxonomy" id="2778369"/>
    <lineage>
        <taxon>Bacteria</taxon>
        <taxon>Bacillati</taxon>
        <taxon>Chloroflexota</taxon>
        <taxon>Ktedonobacteria</taxon>
        <taxon>Ktedonobacterales</taxon>
        <taxon>Reticulibacteraceae</taxon>
        <taxon>Reticulibacter</taxon>
    </lineage>
</organism>
<sequence length="53" mass="5760">MNVSENHSLCTGVHLPGNREAGVAALFVKDGMEAADVFFVIGYYLFNKDAAIR</sequence>
<proteinExistence type="predicted"/>
<dbReference type="AlphaFoldDB" id="A0A8J3IGR8"/>
<protein>
    <submittedName>
        <fullName evidence="1">Uncharacterized protein</fullName>
    </submittedName>
</protein>
<dbReference type="Proteomes" id="UP000597444">
    <property type="component" value="Unassembled WGS sequence"/>
</dbReference>
<gene>
    <name evidence="1" type="ORF">KSF_012600</name>
</gene>
<reference evidence="1" key="1">
    <citation type="submission" date="2020-10" db="EMBL/GenBank/DDBJ databases">
        <title>Taxonomic study of unclassified bacteria belonging to the class Ktedonobacteria.</title>
        <authorList>
            <person name="Yabe S."/>
            <person name="Wang C.M."/>
            <person name="Zheng Y."/>
            <person name="Sakai Y."/>
            <person name="Cavaletti L."/>
            <person name="Monciardini P."/>
            <person name="Donadio S."/>
        </authorList>
    </citation>
    <scope>NUCLEOTIDE SEQUENCE</scope>
    <source>
        <strain evidence="1">ID150040</strain>
    </source>
</reference>
<keyword evidence="2" id="KW-1185">Reference proteome</keyword>
<comment type="caution">
    <text evidence="1">The sequence shown here is derived from an EMBL/GenBank/DDBJ whole genome shotgun (WGS) entry which is preliminary data.</text>
</comment>
<accession>A0A8J3IGR8</accession>